<protein>
    <submittedName>
        <fullName evidence="5">3-ketoacyl-ACP synthase</fullName>
    </submittedName>
</protein>
<dbReference type="SUPFAM" id="SSF53901">
    <property type="entry name" value="Thiolase-like"/>
    <property type="match status" value="2"/>
</dbReference>
<dbReference type="GO" id="GO:0006633">
    <property type="term" value="P:fatty acid biosynthetic process"/>
    <property type="evidence" value="ECO:0007669"/>
    <property type="project" value="InterPro"/>
</dbReference>
<accession>A0A2D0NEC0</accession>
<proteinExistence type="predicted"/>
<dbReference type="OrthoDB" id="1704808at2"/>
<evidence type="ECO:0000313" key="5">
    <source>
        <dbReference type="EMBL" id="PHN06529.1"/>
    </source>
</evidence>
<evidence type="ECO:0000313" key="6">
    <source>
        <dbReference type="Proteomes" id="UP000223913"/>
    </source>
</evidence>
<keyword evidence="2" id="KW-0012">Acyltransferase</keyword>
<evidence type="ECO:0000259" key="4">
    <source>
        <dbReference type="Pfam" id="PF08545"/>
    </source>
</evidence>
<evidence type="ECO:0000259" key="3">
    <source>
        <dbReference type="Pfam" id="PF08541"/>
    </source>
</evidence>
<dbReference type="PANTHER" id="PTHR34069:SF2">
    <property type="entry name" value="BETA-KETOACYL-[ACYL-CARRIER-PROTEIN] SYNTHASE III"/>
    <property type="match status" value="1"/>
</dbReference>
<feature type="domain" description="Beta-ketoacyl-[acyl-carrier-protein] synthase III N-terminal" evidence="4">
    <location>
        <begin position="108"/>
        <end position="188"/>
    </location>
</feature>
<dbReference type="InterPro" id="IPR016039">
    <property type="entry name" value="Thiolase-like"/>
</dbReference>
<evidence type="ECO:0000256" key="1">
    <source>
        <dbReference type="ARBA" id="ARBA00022679"/>
    </source>
</evidence>
<name>A0A2D0NEC0_FLAN2</name>
<gene>
    <name evidence="5" type="ORF">CRP01_09495</name>
</gene>
<sequence length="329" mass="36455">MQNATIVACGAYAPERVIPNSYFNEVLGEDVDTWLRENVHIYERRWCAPDESTADLAEKAARQTLERAGVEAEALDLIIISTDTPEYVSPSTASVVQHRLGATKAGTFDINTACAGFVTALDIGSKYIRADERYQNVLVIGAYAMSKYLNKEDKKTVTLFADGAGAVLLQATQTEGRGFLASELITKGEYHDWMGIYGGAARQPVDQAVLEHHDHQLKFVRKFPKELNPETWTQMAQNLSCRISVKPTEVNRFFITQININAIWETLDRLGVARDKGHTVMHQYGYTGSACIPMAFNDAWEKELIREGDLVYFIGSGGGLAFASTAFVL</sequence>
<reference evidence="5 6" key="1">
    <citation type="submission" date="2017-10" db="EMBL/GenBank/DDBJ databases">
        <title>The draft genome sequence of Lewinella nigricans NBRC 102662.</title>
        <authorList>
            <person name="Wang K."/>
        </authorList>
    </citation>
    <scope>NUCLEOTIDE SEQUENCE [LARGE SCALE GENOMIC DNA]</scope>
    <source>
        <strain evidence="5 6">NBRC 102662</strain>
    </source>
</reference>
<comment type="caution">
    <text evidence="5">The sequence shown here is derived from an EMBL/GenBank/DDBJ whole genome shotgun (WGS) entry which is preliminary data.</text>
</comment>
<dbReference type="CDD" id="cd00830">
    <property type="entry name" value="KAS_III"/>
    <property type="match status" value="1"/>
</dbReference>
<dbReference type="GO" id="GO:0044550">
    <property type="term" value="P:secondary metabolite biosynthetic process"/>
    <property type="evidence" value="ECO:0007669"/>
    <property type="project" value="TreeGrafter"/>
</dbReference>
<dbReference type="Proteomes" id="UP000223913">
    <property type="component" value="Unassembled WGS sequence"/>
</dbReference>
<dbReference type="AlphaFoldDB" id="A0A2D0NEC0"/>
<dbReference type="Pfam" id="PF08541">
    <property type="entry name" value="ACP_syn_III_C"/>
    <property type="match status" value="1"/>
</dbReference>
<dbReference type="InterPro" id="IPR013747">
    <property type="entry name" value="ACP_syn_III_C"/>
</dbReference>
<dbReference type="Gene3D" id="3.40.47.10">
    <property type="match status" value="1"/>
</dbReference>
<dbReference type="PANTHER" id="PTHR34069">
    <property type="entry name" value="3-OXOACYL-[ACYL-CARRIER-PROTEIN] SYNTHASE 3"/>
    <property type="match status" value="1"/>
</dbReference>
<dbReference type="EMBL" id="PDUD01000017">
    <property type="protein sequence ID" value="PHN06529.1"/>
    <property type="molecule type" value="Genomic_DNA"/>
</dbReference>
<dbReference type="InterPro" id="IPR013751">
    <property type="entry name" value="ACP_syn_III_N"/>
</dbReference>
<evidence type="ECO:0000256" key="2">
    <source>
        <dbReference type="ARBA" id="ARBA00023315"/>
    </source>
</evidence>
<feature type="domain" description="Beta-ketoacyl-[acyl-carrier-protein] synthase III C-terminal" evidence="3">
    <location>
        <begin position="244"/>
        <end position="327"/>
    </location>
</feature>
<keyword evidence="6" id="KW-1185">Reference proteome</keyword>
<organism evidence="5 6">
    <name type="scientific">Flavilitoribacter nigricans (strain ATCC 23147 / DSM 23189 / NBRC 102662 / NCIMB 1420 / SS-2)</name>
    <name type="common">Lewinella nigricans</name>
    <dbReference type="NCBI Taxonomy" id="1122177"/>
    <lineage>
        <taxon>Bacteria</taxon>
        <taxon>Pseudomonadati</taxon>
        <taxon>Bacteroidota</taxon>
        <taxon>Saprospiria</taxon>
        <taxon>Saprospirales</taxon>
        <taxon>Lewinellaceae</taxon>
        <taxon>Flavilitoribacter</taxon>
    </lineage>
</organism>
<dbReference type="GO" id="GO:0004315">
    <property type="term" value="F:3-oxoacyl-[acyl-carrier-protein] synthase activity"/>
    <property type="evidence" value="ECO:0007669"/>
    <property type="project" value="InterPro"/>
</dbReference>
<keyword evidence="1" id="KW-0808">Transferase</keyword>
<dbReference type="RefSeq" id="WP_099149784.1">
    <property type="nucleotide sequence ID" value="NZ_PDUD01000017.1"/>
</dbReference>
<dbReference type="Pfam" id="PF08545">
    <property type="entry name" value="ACP_syn_III"/>
    <property type="match status" value="1"/>
</dbReference>